<comment type="caution">
    <text evidence="2">The sequence shown here is derived from an EMBL/GenBank/DDBJ whole genome shotgun (WGS) entry which is preliminary data.</text>
</comment>
<feature type="compositionally biased region" description="Basic and acidic residues" evidence="1">
    <location>
        <begin position="67"/>
        <end position="77"/>
    </location>
</feature>
<feature type="compositionally biased region" description="Basic and acidic residues" evidence="1">
    <location>
        <begin position="32"/>
        <end position="53"/>
    </location>
</feature>
<gene>
    <name evidence="2" type="ORF">NDU88_005186</name>
</gene>
<evidence type="ECO:0000256" key="1">
    <source>
        <dbReference type="SAM" id="MobiDB-lite"/>
    </source>
</evidence>
<name>A0AAV7RLD9_PLEWA</name>
<dbReference type="Proteomes" id="UP001066276">
    <property type="component" value="Chromosome 5"/>
</dbReference>
<sequence>MAAALGTQLRSDETAELPNWAPQTRTPTPHAELGKKSWHDPENKRSSKEEQQNKCKIQVRVQSRADQVADARDKQRINAETAGCTAND</sequence>
<proteinExistence type="predicted"/>
<dbReference type="AlphaFoldDB" id="A0AAV7RLD9"/>
<evidence type="ECO:0000313" key="3">
    <source>
        <dbReference type="Proteomes" id="UP001066276"/>
    </source>
</evidence>
<accession>A0AAV7RLD9</accession>
<evidence type="ECO:0000313" key="2">
    <source>
        <dbReference type="EMBL" id="KAJ1152411.1"/>
    </source>
</evidence>
<reference evidence="2" key="1">
    <citation type="journal article" date="2022" name="bioRxiv">
        <title>Sequencing and chromosome-scale assembly of the giantPleurodeles waltlgenome.</title>
        <authorList>
            <person name="Brown T."/>
            <person name="Elewa A."/>
            <person name="Iarovenko S."/>
            <person name="Subramanian E."/>
            <person name="Araus A.J."/>
            <person name="Petzold A."/>
            <person name="Susuki M."/>
            <person name="Suzuki K.-i.T."/>
            <person name="Hayashi T."/>
            <person name="Toyoda A."/>
            <person name="Oliveira C."/>
            <person name="Osipova E."/>
            <person name="Leigh N.D."/>
            <person name="Simon A."/>
            <person name="Yun M.H."/>
        </authorList>
    </citation>
    <scope>NUCLEOTIDE SEQUENCE</scope>
    <source>
        <strain evidence="2">20211129_DDA</strain>
        <tissue evidence="2">Liver</tissue>
    </source>
</reference>
<protein>
    <submittedName>
        <fullName evidence="2">Uncharacterized protein</fullName>
    </submittedName>
</protein>
<organism evidence="2 3">
    <name type="scientific">Pleurodeles waltl</name>
    <name type="common">Iberian ribbed newt</name>
    <dbReference type="NCBI Taxonomy" id="8319"/>
    <lineage>
        <taxon>Eukaryota</taxon>
        <taxon>Metazoa</taxon>
        <taxon>Chordata</taxon>
        <taxon>Craniata</taxon>
        <taxon>Vertebrata</taxon>
        <taxon>Euteleostomi</taxon>
        <taxon>Amphibia</taxon>
        <taxon>Batrachia</taxon>
        <taxon>Caudata</taxon>
        <taxon>Salamandroidea</taxon>
        <taxon>Salamandridae</taxon>
        <taxon>Pleurodelinae</taxon>
        <taxon>Pleurodeles</taxon>
    </lineage>
</organism>
<feature type="region of interest" description="Disordered" evidence="1">
    <location>
        <begin position="1"/>
        <end position="88"/>
    </location>
</feature>
<keyword evidence="3" id="KW-1185">Reference proteome</keyword>
<dbReference type="EMBL" id="JANPWB010000009">
    <property type="protein sequence ID" value="KAJ1152411.1"/>
    <property type="molecule type" value="Genomic_DNA"/>
</dbReference>